<dbReference type="STRING" id="71717.A0A4Y7TZ76"/>
<reference evidence="3 4" key="1">
    <citation type="journal article" date="2019" name="Nat. Ecol. Evol.">
        <title>Megaphylogeny resolves global patterns of mushroom evolution.</title>
        <authorList>
            <person name="Varga T."/>
            <person name="Krizsan K."/>
            <person name="Foldi C."/>
            <person name="Dima B."/>
            <person name="Sanchez-Garcia M."/>
            <person name="Sanchez-Ramirez S."/>
            <person name="Szollosi G.J."/>
            <person name="Szarkandi J.G."/>
            <person name="Papp V."/>
            <person name="Albert L."/>
            <person name="Andreopoulos W."/>
            <person name="Angelini C."/>
            <person name="Antonin V."/>
            <person name="Barry K.W."/>
            <person name="Bougher N.L."/>
            <person name="Buchanan P."/>
            <person name="Buyck B."/>
            <person name="Bense V."/>
            <person name="Catcheside P."/>
            <person name="Chovatia M."/>
            <person name="Cooper J."/>
            <person name="Damon W."/>
            <person name="Desjardin D."/>
            <person name="Finy P."/>
            <person name="Geml J."/>
            <person name="Haridas S."/>
            <person name="Hughes K."/>
            <person name="Justo A."/>
            <person name="Karasinski D."/>
            <person name="Kautmanova I."/>
            <person name="Kiss B."/>
            <person name="Kocsube S."/>
            <person name="Kotiranta H."/>
            <person name="LaButti K.M."/>
            <person name="Lechner B.E."/>
            <person name="Liimatainen K."/>
            <person name="Lipzen A."/>
            <person name="Lukacs Z."/>
            <person name="Mihaltcheva S."/>
            <person name="Morgado L.N."/>
            <person name="Niskanen T."/>
            <person name="Noordeloos M.E."/>
            <person name="Ohm R.A."/>
            <person name="Ortiz-Santana B."/>
            <person name="Ovrebo C."/>
            <person name="Racz N."/>
            <person name="Riley R."/>
            <person name="Savchenko A."/>
            <person name="Shiryaev A."/>
            <person name="Soop K."/>
            <person name="Spirin V."/>
            <person name="Szebenyi C."/>
            <person name="Tomsovsky M."/>
            <person name="Tulloss R.E."/>
            <person name="Uehling J."/>
            <person name="Grigoriev I.V."/>
            <person name="Vagvolgyi C."/>
            <person name="Papp T."/>
            <person name="Martin F.M."/>
            <person name="Miettinen O."/>
            <person name="Hibbett D.S."/>
            <person name="Nagy L.G."/>
        </authorList>
    </citation>
    <scope>NUCLEOTIDE SEQUENCE [LARGE SCALE GENOMIC DNA]</scope>
    <source>
        <strain evidence="3 4">FP101781</strain>
    </source>
</reference>
<gene>
    <name evidence="3" type="ORF">FA13DRAFT_1761173</name>
</gene>
<evidence type="ECO:0000313" key="3">
    <source>
        <dbReference type="EMBL" id="TEB39128.1"/>
    </source>
</evidence>
<feature type="compositionally biased region" description="Basic and acidic residues" evidence="1">
    <location>
        <begin position="261"/>
        <end position="278"/>
    </location>
</feature>
<dbReference type="EMBL" id="QPFP01000002">
    <property type="protein sequence ID" value="TEB39128.1"/>
    <property type="molecule type" value="Genomic_DNA"/>
</dbReference>
<feature type="compositionally biased region" description="Acidic residues" evidence="1">
    <location>
        <begin position="113"/>
        <end position="139"/>
    </location>
</feature>
<dbReference type="InterPro" id="IPR033194">
    <property type="entry name" value="MFAP1"/>
</dbReference>
<feature type="compositionally biased region" description="Basic and acidic residues" evidence="1">
    <location>
        <begin position="484"/>
        <end position="496"/>
    </location>
</feature>
<evidence type="ECO:0000256" key="1">
    <source>
        <dbReference type="SAM" id="MobiDB-lite"/>
    </source>
</evidence>
<protein>
    <recommendedName>
        <fullName evidence="2">Micro-fibrillar-associated protein 1 C-terminal domain-containing protein</fullName>
    </recommendedName>
</protein>
<feature type="compositionally biased region" description="Basic and acidic residues" evidence="1">
    <location>
        <begin position="159"/>
        <end position="204"/>
    </location>
</feature>
<keyword evidence="4" id="KW-1185">Reference proteome</keyword>
<organism evidence="3 4">
    <name type="scientific">Coprinellus micaceus</name>
    <name type="common">Glistening ink-cap mushroom</name>
    <name type="synonym">Coprinus micaceus</name>
    <dbReference type="NCBI Taxonomy" id="71717"/>
    <lineage>
        <taxon>Eukaryota</taxon>
        <taxon>Fungi</taxon>
        <taxon>Dikarya</taxon>
        <taxon>Basidiomycota</taxon>
        <taxon>Agaricomycotina</taxon>
        <taxon>Agaricomycetes</taxon>
        <taxon>Agaricomycetidae</taxon>
        <taxon>Agaricales</taxon>
        <taxon>Agaricineae</taxon>
        <taxon>Psathyrellaceae</taxon>
        <taxon>Coprinellus</taxon>
    </lineage>
</organism>
<feature type="region of interest" description="Disordered" evidence="1">
    <location>
        <begin position="261"/>
        <end position="280"/>
    </location>
</feature>
<feature type="region of interest" description="Disordered" evidence="1">
    <location>
        <begin position="382"/>
        <end position="508"/>
    </location>
</feature>
<dbReference type="InterPro" id="IPR009730">
    <property type="entry name" value="MFAP1_C"/>
</dbReference>
<evidence type="ECO:0000259" key="2">
    <source>
        <dbReference type="Pfam" id="PF06991"/>
    </source>
</evidence>
<feature type="compositionally biased region" description="Basic and acidic residues" evidence="1">
    <location>
        <begin position="91"/>
        <end position="111"/>
    </location>
</feature>
<feature type="domain" description="Micro-fibrillar-associated protein 1 C-terminal" evidence="2">
    <location>
        <begin position="136"/>
        <end position="343"/>
    </location>
</feature>
<dbReference type="Pfam" id="PF06991">
    <property type="entry name" value="MFAP1"/>
    <property type="match status" value="1"/>
</dbReference>
<dbReference type="InterPro" id="IPR036188">
    <property type="entry name" value="FAD/NAD-bd_sf"/>
</dbReference>
<feature type="compositionally biased region" description="Basic and acidic residues" evidence="1">
    <location>
        <begin position="395"/>
        <end position="458"/>
    </location>
</feature>
<feature type="compositionally biased region" description="Acidic residues" evidence="1">
    <location>
        <begin position="36"/>
        <end position="64"/>
    </location>
</feature>
<feature type="compositionally biased region" description="Acidic residues" evidence="1">
    <location>
        <begin position="205"/>
        <end position="219"/>
    </location>
</feature>
<feature type="region of interest" description="Disordered" evidence="1">
    <location>
        <begin position="91"/>
        <end position="219"/>
    </location>
</feature>
<sequence>MSLATTVPRKQAARLAKPAARYWKGKAPQGLANVESDSDDDEEEQQEGDVALDEEMNVGEEDEGMTLQNKQVTKTKAMNIALKDVAVSKEGKVIVSGRDEVGRTALERQVQEAEGESGESEEEESEEEESSEEESESEEDQPKAQFRPVFVPKRARATIAEREQHAEDTEEATKKEEEAERRKKESHDLVAESIKRELAEKEKEDDVPDVDDTDGLDPESEFEAWRLRELARIKKEKEAALEMEREREEIERRRALPEDQRLKEDMERAQKLREEKPKGSQKFLQKYWHKGAFHQDMDILQRHDYTEATESTVDVSMLPQVMQVKNFGKRSRTKYTHLLDQDTTAGNGGFGGTGPVNAGGSSTHQGGCFLCGGPHLKKDCPQLAEHTSGANNRPLGDRPPRPRGDFHQGWLRESRYDDRPRNRQRDRDRERDGGDGKRYDGDRDYRSQRDRSDRDSRSRSRSPYLSYRPEEKSRKDTHRRPRSRSREHSVERDYKDKRRPMSTHAGKTRTVKVAIVGSGLAGLTAGYLLTQPIESSDGKEDVQIESAILGMDSASVSIPGAKGGKDWRIDVPMRSFQGGYYPNVIALYKKLGVSFRAANFSYSFSFMSQPMATEQRRVTATAIYEGASGSRGVSKPAILRAAPYSKDQNYVFYLFSKAWGTGLFLFLTTQLVLCFAITLWHSIPFRRPKVSTMTLGEWVMDVAPTGALAKWTRMDVAWDDYVETILLPLMSAMTTASEDDVLNHPVEEILDYCWLTLGTNHYVVTNGVREVVSQLSRNLTNVHLSSPIISIRPDPENSQLISIECSSGEVLHGFHHLVFATQASSAVPLLGSYMNNLPSNAETQRTVVMDQIRCLRSFKYRSTIVINHTDDTLLPDDRQDRRDLNLITSGWPEEEEGQADGLCVSSSHTMATHIIPRPAGYPPHLPDVYQTTNPFVSPRKDTIISVSSLERAVLDCEAKEALEGLCKIKSRWWWGCRTAAKCGLGSAQGAGKMTGEGPGIWLSGSYAYLGVPLLEGCVVSAKNVVEDGVLRTEGLRLREEPWSI</sequence>
<comment type="caution">
    <text evidence="3">The sequence shown here is derived from an EMBL/GenBank/DDBJ whole genome shotgun (WGS) entry which is preliminary data.</text>
</comment>
<dbReference type="Pfam" id="PF13450">
    <property type="entry name" value="NAD_binding_8"/>
    <property type="match status" value="1"/>
</dbReference>
<dbReference type="AlphaFoldDB" id="A0A4Y7TZ76"/>
<dbReference type="SUPFAM" id="SSF51905">
    <property type="entry name" value="FAD/NAD(P)-binding domain"/>
    <property type="match status" value="1"/>
</dbReference>
<accession>A0A4Y7TZ76</accession>
<dbReference type="OrthoDB" id="1111734at2759"/>
<feature type="region of interest" description="Disordered" evidence="1">
    <location>
        <begin position="1"/>
        <end position="71"/>
    </location>
</feature>
<evidence type="ECO:0000313" key="4">
    <source>
        <dbReference type="Proteomes" id="UP000298030"/>
    </source>
</evidence>
<name>A0A4Y7TZ76_COPMI</name>
<feature type="compositionally biased region" description="Basic residues" evidence="1">
    <location>
        <begin position="497"/>
        <end position="508"/>
    </location>
</feature>
<dbReference type="PANTHER" id="PTHR15327">
    <property type="entry name" value="MICROFIBRIL-ASSOCIATED PROTEIN"/>
    <property type="match status" value="1"/>
</dbReference>
<dbReference type="Proteomes" id="UP000298030">
    <property type="component" value="Unassembled WGS sequence"/>
</dbReference>
<proteinExistence type="predicted"/>